<evidence type="ECO:0000259" key="3">
    <source>
        <dbReference type="SMART" id="SM00563"/>
    </source>
</evidence>
<sequence length="249" mass="29339">MITAAKNKHFSKLFYLYLQKYLLKRHFYTVVAEGEIDTDQKGPVIYIANHSSWWDGLLLFYLTQQQSAQHHFIMMDEEGLKQYPFFRKLGAFSIDRDQPKGIVQSLKYSQKLVEQNGSVWLFPQGEVQHQDIRPLQFQSGIGYLLERFERITVKPVTFYYSFGEMQKPIASIHIGDDFSVNGTSKSRKEWTAYFQNVLEKQANAQRKKIVENLDFYQLPSVYQVIKPSKSTSDHLNRWKEGVQRWMPFS</sequence>
<dbReference type="RefSeq" id="WP_117156923.1">
    <property type="nucleotide sequence ID" value="NZ_BMLG01000024.1"/>
</dbReference>
<evidence type="ECO:0000313" key="5">
    <source>
        <dbReference type="Proteomes" id="UP000618460"/>
    </source>
</evidence>
<proteinExistence type="predicted"/>
<evidence type="ECO:0000256" key="1">
    <source>
        <dbReference type="ARBA" id="ARBA00022679"/>
    </source>
</evidence>
<keyword evidence="2 4" id="KW-0012">Acyltransferase</keyword>
<dbReference type="InterPro" id="IPR002123">
    <property type="entry name" value="Plipid/glycerol_acylTrfase"/>
</dbReference>
<reference evidence="4" key="2">
    <citation type="submission" date="2020-09" db="EMBL/GenBank/DDBJ databases">
        <authorList>
            <person name="Sun Q."/>
            <person name="Zhou Y."/>
        </authorList>
    </citation>
    <scope>NUCLEOTIDE SEQUENCE</scope>
    <source>
        <strain evidence="4">CGMCC 1.6333</strain>
    </source>
</reference>
<organism evidence="4 5">
    <name type="scientific">Paraliobacillus quinghaiensis</name>
    <dbReference type="NCBI Taxonomy" id="470815"/>
    <lineage>
        <taxon>Bacteria</taxon>
        <taxon>Bacillati</taxon>
        <taxon>Bacillota</taxon>
        <taxon>Bacilli</taxon>
        <taxon>Bacillales</taxon>
        <taxon>Bacillaceae</taxon>
        <taxon>Paraliobacillus</taxon>
    </lineage>
</organism>
<name>A0A917WYI8_9BACI</name>
<dbReference type="SUPFAM" id="SSF69593">
    <property type="entry name" value="Glycerol-3-phosphate (1)-acyltransferase"/>
    <property type="match status" value="1"/>
</dbReference>
<protein>
    <submittedName>
        <fullName evidence="4">Glycerol acyltransferase</fullName>
    </submittedName>
</protein>
<keyword evidence="1" id="KW-0808">Transferase</keyword>
<dbReference type="AlphaFoldDB" id="A0A917WYI8"/>
<dbReference type="GO" id="GO:0005886">
    <property type="term" value="C:plasma membrane"/>
    <property type="evidence" value="ECO:0007669"/>
    <property type="project" value="TreeGrafter"/>
</dbReference>
<accession>A0A917WYI8</accession>
<evidence type="ECO:0000256" key="2">
    <source>
        <dbReference type="ARBA" id="ARBA00023315"/>
    </source>
</evidence>
<reference evidence="4" key="1">
    <citation type="journal article" date="2014" name="Int. J. Syst. Evol. Microbiol.">
        <title>Complete genome sequence of Corynebacterium casei LMG S-19264T (=DSM 44701T), isolated from a smear-ripened cheese.</title>
        <authorList>
            <consortium name="US DOE Joint Genome Institute (JGI-PGF)"/>
            <person name="Walter F."/>
            <person name="Albersmeier A."/>
            <person name="Kalinowski J."/>
            <person name="Ruckert C."/>
        </authorList>
    </citation>
    <scope>NUCLEOTIDE SEQUENCE</scope>
    <source>
        <strain evidence="4">CGMCC 1.6333</strain>
    </source>
</reference>
<dbReference type="Proteomes" id="UP000618460">
    <property type="component" value="Unassembled WGS sequence"/>
</dbReference>
<gene>
    <name evidence="4" type="ORF">GCM10011351_28700</name>
</gene>
<dbReference type="Pfam" id="PF01553">
    <property type="entry name" value="Acyltransferase"/>
    <property type="match status" value="1"/>
</dbReference>
<dbReference type="GO" id="GO:0006654">
    <property type="term" value="P:phosphatidic acid biosynthetic process"/>
    <property type="evidence" value="ECO:0007669"/>
    <property type="project" value="TreeGrafter"/>
</dbReference>
<dbReference type="OrthoDB" id="152799at2"/>
<dbReference type="PANTHER" id="PTHR10434:SF11">
    <property type="entry name" value="1-ACYL-SN-GLYCEROL-3-PHOSPHATE ACYLTRANSFERASE"/>
    <property type="match status" value="1"/>
</dbReference>
<dbReference type="GO" id="GO:0003841">
    <property type="term" value="F:1-acylglycerol-3-phosphate O-acyltransferase activity"/>
    <property type="evidence" value="ECO:0007669"/>
    <property type="project" value="TreeGrafter"/>
</dbReference>
<comment type="caution">
    <text evidence="4">The sequence shown here is derived from an EMBL/GenBank/DDBJ whole genome shotgun (WGS) entry which is preliminary data.</text>
</comment>
<keyword evidence="5" id="KW-1185">Reference proteome</keyword>
<dbReference type="EMBL" id="BMLG01000024">
    <property type="protein sequence ID" value="GGM40751.1"/>
    <property type="molecule type" value="Genomic_DNA"/>
</dbReference>
<evidence type="ECO:0000313" key="4">
    <source>
        <dbReference type="EMBL" id="GGM40751.1"/>
    </source>
</evidence>
<dbReference type="PANTHER" id="PTHR10434">
    <property type="entry name" value="1-ACYL-SN-GLYCEROL-3-PHOSPHATE ACYLTRANSFERASE"/>
    <property type="match status" value="1"/>
</dbReference>
<dbReference type="CDD" id="cd06551">
    <property type="entry name" value="LPLAT"/>
    <property type="match status" value="1"/>
</dbReference>
<feature type="domain" description="Phospholipid/glycerol acyltransferase" evidence="3">
    <location>
        <begin position="44"/>
        <end position="161"/>
    </location>
</feature>
<dbReference type="SMART" id="SM00563">
    <property type="entry name" value="PlsC"/>
    <property type="match status" value="1"/>
</dbReference>